<feature type="non-terminal residue" evidence="1">
    <location>
        <position position="1"/>
    </location>
</feature>
<organism evidence="1 2">
    <name type="scientific">Ceriporiopsis subvermispora (strain B)</name>
    <name type="common">White-rot fungus</name>
    <name type="synonym">Gelatoporia subvermispora</name>
    <dbReference type="NCBI Taxonomy" id="914234"/>
    <lineage>
        <taxon>Eukaryota</taxon>
        <taxon>Fungi</taxon>
        <taxon>Dikarya</taxon>
        <taxon>Basidiomycota</taxon>
        <taxon>Agaricomycotina</taxon>
        <taxon>Agaricomycetes</taxon>
        <taxon>Polyporales</taxon>
        <taxon>Gelatoporiaceae</taxon>
        <taxon>Gelatoporia</taxon>
    </lineage>
</organism>
<keyword evidence="2" id="KW-1185">Reference proteome</keyword>
<evidence type="ECO:0000313" key="2">
    <source>
        <dbReference type="Proteomes" id="UP000016930"/>
    </source>
</evidence>
<evidence type="ECO:0000313" key="1">
    <source>
        <dbReference type="EMBL" id="EMD33101.1"/>
    </source>
</evidence>
<reference evidence="1 2" key="1">
    <citation type="journal article" date="2012" name="Proc. Natl. Acad. Sci. U.S.A.">
        <title>Comparative genomics of Ceriporiopsis subvermispora and Phanerochaete chrysosporium provide insight into selective ligninolysis.</title>
        <authorList>
            <person name="Fernandez-Fueyo E."/>
            <person name="Ruiz-Duenas F.J."/>
            <person name="Ferreira P."/>
            <person name="Floudas D."/>
            <person name="Hibbett D.S."/>
            <person name="Canessa P."/>
            <person name="Larrondo L.F."/>
            <person name="James T.Y."/>
            <person name="Seelenfreund D."/>
            <person name="Lobos S."/>
            <person name="Polanco R."/>
            <person name="Tello M."/>
            <person name="Honda Y."/>
            <person name="Watanabe T."/>
            <person name="Watanabe T."/>
            <person name="Ryu J.S."/>
            <person name="Kubicek C.P."/>
            <person name="Schmoll M."/>
            <person name="Gaskell J."/>
            <person name="Hammel K.E."/>
            <person name="St John F.J."/>
            <person name="Vanden Wymelenberg A."/>
            <person name="Sabat G."/>
            <person name="Splinter BonDurant S."/>
            <person name="Syed K."/>
            <person name="Yadav J.S."/>
            <person name="Doddapaneni H."/>
            <person name="Subramanian V."/>
            <person name="Lavin J.L."/>
            <person name="Oguiza J.A."/>
            <person name="Perez G."/>
            <person name="Pisabarro A.G."/>
            <person name="Ramirez L."/>
            <person name="Santoyo F."/>
            <person name="Master E."/>
            <person name="Coutinho P.M."/>
            <person name="Henrissat B."/>
            <person name="Lombard V."/>
            <person name="Magnuson J.K."/>
            <person name="Kuees U."/>
            <person name="Hori C."/>
            <person name="Igarashi K."/>
            <person name="Samejima M."/>
            <person name="Held B.W."/>
            <person name="Barry K.W."/>
            <person name="LaButti K.M."/>
            <person name="Lapidus A."/>
            <person name="Lindquist E.A."/>
            <person name="Lucas S.M."/>
            <person name="Riley R."/>
            <person name="Salamov A.A."/>
            <person name="Hoffmeister D."/>
            <person name="Schwenk D."/>
            <person name="Hadar Y."/>
            <person name="Yarden O."/>
            <person name="de Vries R.P."/>
            <person name="Wiebenga A."/>
            <person name="Stenlid J."/>
            <person name="Eastwood D."/>
            <person name="Grigoriev I.V."/>
            <person name="Berka R.M."/>
            <person name="Blanchette R.A."/>
            <person name="Kersten P."/>
            <person name="Martinez A.T."/>
            <person name="Vicuna R."/>
            <person name="Cullen D."/>
        </authorList>
    </citation>
    <scope>NUCLEOTIDE SEQUENCE [LARGE SCALE GENOMIC DNA]</scope>
    <source>
        <strain evidence="1 2">B</strain>
    </source>
</reference>
<accession>M2R2H7</accession>
<dbReference type="HOGENOM" id="CLU_142624_0_0_1"/>
<sequence length="156" mass="17781">HRTKVDEQIKAEILLQVKEQVSVQIREHLSLSIADVVAESKRQLVEVNHALRNSEARRANALLRSNNLDDNLAVVLKPDGSKSKLYPVNLRSLFAYDHTMTKELLKHHGLTCCEQREKNLNRFMSHIGKWTSISDSSSFHATYNETGIHFQLVALP</sequence>
<name>M2R2H7_CERS8</name>
<dbReference type="AlphaFoldDB" id="M2R2H7"/>
<protein>
    <submittedName>
        <fullName evidence="1">Uncharacterized protein</fullName>
    </submittedName>
</protein>
<dbReference type="OrthoDB" id="3181072at2759"/>
<gene>
    <name evidence="1" type="ORF">CERSUDRAFT_57510</name>
</gene>
<dbReference type="Proteomes" id="UP000016930">
    <property type="component" value="Unassembled WGS sequence"/>
</dbReference>
<proteinExistence type="predicted"/>
<dbReference type="EMBL" id="KB445807">
    <property type="protein sequence ID" value="EMD33101.1"/>
    <property type="molecule type" value="Genomic_DNA"/>
</dbReference>